<name>A0A8J1TDT2_OWEFU</name>
<evidence type="ECO:0000313" key="3">
    <source>
        <dbReference type="Proteomes" id="UP000749559"/>
    </source>
</evidence>
<feature type="compositionally biased region" description="Polar residues" evidence="1">
    <location>
        <begin position="405"/>
        <end position="428"/>
    </location>
</feature>
<feature type="compositionally biased region" description="Polar residues" evidence="1">
    <location>
        <begin position="86"/>
        <end position="96"/>
    </location>
</feature>
<dbReference type="EMBL" id="CAIIXF020000011">
    <property type="protein sequence ID" value="CAH1798408.1"/>
    <property type="molecule type" value="Genomic_DNA"/>
</dbReference>
<protein>
    <submittedName>
        <fullName evidence="2">Uncharacterized protein</fullName>
    </submittedName>
</protein>
<dbReference type="OrthoDB" id="10048500at2759"/>
<evidence type="ECO:0000256" key="1">
    <source>
        <dbReference type="SAM" id="MobiDB-lite"/>
    </source>
</evidence>
<comment type="caution">
    <text evidence="2">The sequence shown here is derived from an EMBL/GenBank/DDBJ whole genome shotgun (WGS) entry which is preliminary data.</text>
</comment>
<sequence length="452" mass="51139">MALMMTPSPSYGQTGRQGQFKMYQHRKSRVASTSPDKLVSILKSPTGNDVKVTSISINDIYGLAERERLKSRESYTRDRRYRDNITSRSLPNSYGGTNRPHTEPVGSIVPFVRNSETTANSETHIMSVPSRSRMCIRAESTINPSTSTAINALSRQCCDVLGPHICHKCSKINERYKDTVKCDEAFPSLRVSAENFQTSVLLNKHLPDMTTYQIQNKVARGEICRVNFREKSSTLLESKRRQNNEYVHPEILQTKRRPKTLTSDGSTWTYFRSIRDLNSRMIDGKVPKKLPKTKLAMPDDIMPKDSGEKEEKSFSELLMPMFVGKRQHKPMLTSFIQYFDPPLLTVAAQNAEPAFFAGSKEAYKLPERLPDELFTEEELTIPELGGLGDDDDEVDHDSNSHDSKSPTSQRPYASEQLSATPIDNVSTSADEHLYATPDLKPFNQKYHQSADK</sequence>
<accession>A0A8J1TDT2</accession>
<reference evidence="2" key="1">
    <citation type="submission" date="2022-03" db="EMBL/GenBank/DDBJ databases">
        <authorList>
            <person name="Martin C."/>
        </authorList>
    </citation>
    <scope>NUCLEOTIDE SEQUENCE</scope>
</reference>
<feature type="region of interest" description="Disordered" evidence="1">
    <location>
        <begin position="383"/>
        <end position="452"/>
    </location>
</feature>
<feature type="region of interest" description="Disordered" evidence="1">
    <location>
        <begin position="73"/>
        <end position="107"/>
    </location>
</feature>
<evidence type="ECO:0000313" key="2">
    <source>
        <dbReference type="EMBL" id="CAH1798408.1"/>
    </source>
</evidence>
<dbReference type="AlphaFoldDB" id="A0A8J1TDT2"/>
<gene>
    <name evidence="2" type="ORF">OFUS_LOCUS22558</name>
</gene>
<organism evidence="2 3">
    <name type="scientific">Owenia fusiformis</name>
    <name type="common">Polychaete worm</name>
    <dbReference type="NCBI Taxonomy" id="6347"/>
    <lineage>
        <taxon>Eukaryota</taxon>
        <taxon>Metazoa</taxon>
        <taxon>Spiralia</taxon>
        <taxon>Lophotrochozoa</taxon>
        <taxon>Annelida</taxon>
        <taxon>Polychaeta</taxon>
        <taxon>Sedentaria</taxon>
        <taxon>Canalipalpata</taxon>
        <taxon>Sabellida</taxon>
        <taxon>Oweniida</taxon>
        <taxon>Oweniidae</taxon>
        <taxon>Owenia</taxon>
    </lineage>
</organism>
<feature type="compositionally biased region" description="Basic and acidic residues" evidence="1">
    <location>
        <begin position="73"/>
        <end position="85"/>
    </location>
</feature>
<proteinExistence type="predicted"/>
<dbReference type="Proteomes" id="UP000749559">
    <property type="component" value="Unassembled WGS sequence"/>
</dbReference>
<keyword evidence="3" id="KW-1185">Reference proteome</keyword>